<feature type="domain" description="EAL" evidence="1">
    <location>
        <begin position="1"/>
        <end position="180"/>
    </location>
</feature>
<dbReference type="SUPFAM" id="SSF141868">
    <property type="entry name" value="EAL domain-like"/>
    <property type="match status" value="1"/>
</dbReference>
<accession>A0A6L6QJN5</accession>
<dbReference type="InterPro" id="IPR035919">
    <property type="entry name" value="EAL_sf"/>
</dbReference>
<dbReference type="Pfam" id="PF00563">
    <property type="entry name" value="EAL"/>
    <property type="match status" value="1"/>
</dbReference>
<reference evidence="2 3" key="1">
    <citation type="submission" date="2019-11" db="EMBL/GenBank/DDBJ databases">
        <title>Type strains purchased from KCTC, JCM and DSMZ.</title>
        <authorList>
            <person name="Lu H."/>
        </authorList>
    </citation>
    <scope>NUCLEOTIDE SEQUENCE [LARGE SCALE GENOMIC DNA]</scope>
    <source>
        <strain evidence="2 3">JCM 31587</strain>
    </source>
</reference>
<sequence length="180" mass="19296">MIGNALELGQFELWCQPHVAARDGSVACVEASVRWRHPERGMLQLPAFADALAAQGLQEVFVLHMVCDALAALRMWEADGYALAMELTLPLPVLPALAAEIDGLVAQSGLAPQRLVLSESECAGCCEVSDLLDWQHVCKAGCEHAAGDFIVAPQPIQVLPAALRRWQASYSVMSAADAFS</sequence>
<name>A0A6L6QJN5_9BURK</name>
<dbReference type="Proteomes" id="UP000472320">
    <property type="component" value="Unassembled WGS sequence"/>
</dbReference>
<dbReference type="PROSITE" id="PS50883">
    <property type="entry name" value="EAL"/>
    <property type="match status" value="1"/>
</dbReference>
<dbReference type="InterPro" id="IPR001633">
    <property type="entry name" value="EAL_dom"/>
</dbReference>
<gene>
    <name evidence="2" type="ORF">GM658_17445</name>
</gene>
<dbReference type="OrthoDB" id="8775068at2"/>
<protein>
    <submittedName>
        <fullName evidence="2">EAL domain-containing protein</fullName>
    </submittedName>
</protein>
<evidence type="ECO:0000313" key="3">
    <source>
        <dbReference type="Proteomes" id="UP000472320"/>
    </source>
</evidence>
<evidence type="ECO:0000313" key="2">
    <source>
        <dbReference type="EMBL" id="MTW12395.1"/>
    </source>
</evidence>
<dbReference type="RefSeq" id="WP_155455327.1">
    <property type="nucleotide sequence ID" value="NZ_WNKX01000013.1"/>
</dbReference>
<keyword evidence="3" id="KW-1185">Reference proteome</keyword>
<dbReference type="AlphaFoldDB" id="A0A6L6QJN5"/>
<comment type="caution">
    <text evidence="2">The sequence shown here is derived from an EMBL/GenBank/DDBJ whole genome shotgun (WGS) entry which is preliminary data.</text>
</comment>
<organism evidence="2 3">
    <name type="scientific">Massilia eburnea</name>
    <dbReference type="NCBI Taxonomy" id="1776165"/>
    <lineage>
        <taxon>Bacteria</taxon>
        <taxon>Pseudomonadati</taxon>
        <taxon>Pseudomonadota</taxon>
        <taxon>Betaproteobacteria</taxon>
        <taxon>Burkholderiales</taxon>
        <taxon>Oxalobacteraceae</taxon>
        <taxon>Telluria group</taxon>
        <taxon>Massilia</taxon>
    </lineage>
</organism>
<proteinExistence type="predicted"/>
<dbReference type="Gene3D" id="3.20.20.450">
    <property type="entry name" value="EAL domain"/>
    <property type="match status" value="1"/>
</dbReference>
<evidence type="ECO:0000259" key="1">
    <source>
        <dbReference type="PROSITE" id="PS50883"/>
    </source>
</evidence>
<dbReference type="EMBL" id="WNKX01000013">
    <property type="protein sequence ID" value="MTW12395.1"/>
    <property type="molecule type" value="Genomic_DNA"/>
</dbReference>